<evidence type="ECO:0000256" key="1">
    <source>
        <dbReference type="SAM" id="MobiDB-lite"/>
    </source>
</evidence>
<accession>A0AAV9A134</accession>
<organism evidence="2 3">
    <name type="scientific">Acorus gramineus</name>
    <name type="common">Dwarf sweet flag</name>
    <dbReference type="NCBI Taxonomy" id="55184"/>
    <lineage>
        <taxon>Eukaryota</taxon>
        <taxon>Viridiplantae</taxon>
        <taxon>Streptophyta</taxon>
        <taxon>Embryophyta</taxon>
        <taxon>Tracheophyta</taxon>
        <taxon>Spermatophyta</taxon>
        <taxon>Magnoliopsida</taxon>
        <taxon>Liliopsida</taxon>
        <taxon>Acoraceae</taxon>
        <taxon>Acorus</taxon>
    </lineage>
</organism>
<dbReference type="AlphaFoldDB" id="A0AAV9A134"/>
<feature type="region of interest" description="Disordered" evidence="1">
    <location>
        <begin position="1"/>
        <end position="87"/>
    </location>
</feature>
<proteinExistence type="predicted"/>
<feature type="region of interest" description="Disordered" evidence="1">
    <location>
        <begin position="145"/>
        <end position="166"/>
    </location>
</feature>
<protein>
    <submittedName>
        <fullName evidence="2">Uncharacterized protein</fullName>
    </submittedName>
</protein>
<name>A0AAV9A134_ACOGR</name>
<sequence length="288" mass="31720">MGREAYTTRKNRNPHRPSGTPPGVLPPYNTWASQLLRGRRPVAVKRSHPPSVRRCHKPRQNSGGKRENAPRGSGPPPGGVETVLEAPNGGGTLLGVERHRPTPFTRNFAFPMDMCRRRRQTSGREGRSRETHTTTEACVLETREADTTPRPTPALVRGRTSVGDSTLGRVGARRRHTHGGSVCYVRVMRAPTSLRRGIEISVGGAWRGKKPKCFTRTEPPGTNGSEGRRGVVLREAGMGRICATRRWISVDRGSKVTLPLTMLRRLFKSSAKDSARRTVGIALHGDHE</sequence>
<reference evidence="2" key="1">
    <citation type="journal article" date="2023" name="Nat. Commun.">
        <title>Diploid and tetraploid genomes of Acorus and the evolution of monocots.</title>
        <authorList>
            <person name="Ma L."/>
            <person name="Liu K.W."/>
            <person name="Li Z."/>
            <person name="Hsiao Y.Y."/>
            <person name="Qi Y."/>
            <person name="Fu T."/>
            <person name="Tang G.D."/>
            <person name="Zhang D."/>
            <person name="Sun W.H."/>
            <person name="Liu D.K."/>
            <person name="Li Y."/>
            <person name="Chen G.Z."/>
            <person name="Liu X.D."/>
            <person name="Liao X.Y."/>
            <person name="Jiang Y.T."/>
            <person name="Yu X."/>
            <person name="Hao Y."/>
            <person name="Huang J."/>
            <person name="Zhao X.W."/>
            <person name="Ke S."/>
            <person name="Chen Y.Y."/>
            <person name="Wu W.L."/>
            <person name="Hsu J.L."/>
            <person name="Lin Y.F."/>
            <person name="Huang M.D."/>
            <person name="Li C.Y."/>
            <person name="Huang L."/>
            <person name="Wang Z.W."/>
            <person name="Zhao X."/>
            <person name="Zhong W.Y."/>
            <person name="Peng D.H."/>
            <person name="Ahmad S."/>
            <person name="Lan S."/>
            <person name="Zhang J.S."/>
            <person name="Tsai W.C."/>
            <person name="Van de Peer Y."/>
            <person name="Liu Z.J."/>
        </authorList>
    </citation>
    <scope>NUCLEOTIDE SEQUENCE</scope>
    <source>
        <strain evidence="2">SCP</strain>
    </source>
</reference>
<feature type="compositionally biased region" description="Basic residues" evidence="1">
    <location>
        <begin position="37"/>
        <end position="59"/>
    </location>
</feature>
<comment type="caution">
    <text evidence="2">The sequence shown here is derived from an EMBL/GenBank/DDBJ whole genome shotgun (WGS) entry which is preliminary data.</text>
</comment>
<evidence type="ECO:0000313" key="2">
    <source>
        <dbReference type="EMBL" id="KAK1257761.1"/>
    </source>
</evidence>
<evidence type="ECO:0000313" key="3">
    <source>
        <dbReference type="Proteomes" id="UP001179952"/>
    </source>
</evidence>
<dbReference type="EMBL" id="JAUJYN010000033">
    <property type="protein sequence ID" value="KAK1257761.1"/>
    <property type="molecule type" value="Genomic_DNA"/>
</dbReference>
<reference evidence="2" key="2">
    <citation type="submission" date="2023-06" db="EMBL/GenBank/DDBJ databases">
        <authorList>
            <person name="Ma L."/>
            <person name="Liu K.-W."/>
            <person name="Li Z."/>
            <person name="Hsiao Y.-Y."/>
            <person name="Qi Y."/>
            <person name="Fu T."/>
            <person name="Tang G."/>
            <person name="Zhang D."/>
            <person name="Sun W.-H."/>
            <person name="Liu D.-K."/>
            <person name="Li Y."/>
            <person name="Chen G.-Z."/>
            <person name="Liu X.-D."/>
            <person name="Liao X.-Y."/>
            <person name="Jiang Y.-T."/>
            <person name="Yu X."/>
            <person name="Hao Y."/>
            <person name="Huang J."/>
            <person name="Zhao X.-W."/>
            <person name="Ke S."/>
            <person name="Chen Y.-Y."/>
            <person name="Wu W.-L."/>
            <person name="Hsu J.-L."/>
            <person name="Lin Y.-F."/>
            <person name="Huang M.-D."/>
            <person name="Li C.-Y."/>
            <person name="Huang L."/>
            <person name="Wang Z.-W."/>
            <person name="Zhao X."/>
            <person name="Zhong W.-Y."/>
            <person name="Peng D.-H."/>
            <person name="Ahmad S."/>
            <person name="Lan S."/>
            <person name="Zhang J.-S."/>
            <person name="Tsai W.-C."/>
            <person name="Van De Peer Y."/>
            <person name="Liu Z.-J."/>
        </authorList>
    </citation>
    <scope>NUCLEOTIDE SEQUENCE</scope>
    <source>
        <strain evidence="2">SCP</strain>
        <tissue evidence="2">Leaves</tissue>
    </source>
</reference>
<gene>
    <name evidence="2" type="ORF">QJS04_geneDACA024676</name>
</gene>
<dbReference type="Proteomes" id="UP001179952">
    <property type="component" value="Unassembled WGS sequence"/>
</dbReference>
<keyword evidence="3" id="KW-1185">Reference proteome</keyword>